<accession>A0A6H1U1A8</accession>
<dbReference type="InterPro" id="IPR002676">
    <property type="entry name" value="RimM_N"/>
</dbReference>
<feature type="domain" description="RimM N-terminal" evidence="7">
    <location>
        <begin position="24"/>
        <end position="108"/>
    </location>
</feature>
<reference evidence="9 10" key="1">
    <citation type="submission" date="2020-04" db="EMBL/GenBank/DDBJ databases">
        <authorList>
            <person name="Basu S."/>
            <person name="Maruthanayagam V."/>
            <person name="Chakraborty S."/>
            <person name="Pramanik A."/>
            <person name="Mukherjee J."/>
            <person name="Brink B."/>
        </authorList>
    </citation>
    <scope>NUCLEOTIDE SEQUENCE [LARGE SCALE GENOMIC DNA]</scope>
    <source>
        <strain evidence="9 10">AP17</strain>
    </source>
</reference>
<dbReference type="SUPFAM" id="SSF50346">
    <property type="entry name" value="PRC-barrel domain"/>
    <property type="match status" value="1"/>
</dbReference>
<evidence type="ECO:0000256" key="6">
    <source>
        <dbReference type="SAM" id="MobiDB-lite"/>
    </source>
</evidence>
<dbReference type="Gene3D" id="2.30.30.240">
    <property type="entry name" value="PRC-barrel domain"/>
    <property type="match status" value="1"/>
</dbReference>
<comment type="subcellular location">
    <subcellularLocation>
        <location evidence="5">Cytoplasm</location>
    </subcellularLocation>
</comment>
<gene>
    <name evidence="5 9" type="primary">rimM</name>
    <name evidence="9" type="ORF">HCG48_20115</name>
</gene>
<keyword evidence="1 5" id="KW-0963">Cytoplasm</keyword>
<feature type="domain" description="Ribosome maturation factor RimM PRC barrel" evidence="8">
    <location>
        <begin position="121"/>
        <end position="195"/>
    </location>
</feature>
<dbReference type="GO" id="GO:0006364">
    <property type="term" value="P:rRNA processing"/>
    <property type="evidence" value="ECO:0007669"/>
    <property type="project" value="UniProtKB-UniRule"/>
</dbReference>
<dbReference type="Pfam" id="PF24986">
    <property type="entry name" value="PRC_RimM"/>
    <property type="match status" value="1"/>
</dbReference>
<organism evidence="9 10">
    <name type="scientific">Oxynema aestuarii AP17</name>
    <dbReference type="NCBI Taxonomy" id="2064643"/>
    <lineage>
        <taxon>Bacteria</taxon>
        <taxon>Bacillati</taxon>
        <taxon>Cyanobacteriota</taxon>
        <taxon>Cyanophyceae</taxon>
        <taxon>Oscillatoriophycideae</taxon>
        <taxon>Oscillatoriales</taxon>
        <taxon>Oscillatoriaceae</taxon>
        <taxon>Oxynema</taxon>
        <taxon>Oxynema aestuarii</taxon>
    </lineage>
</organism>
<dbReference type="GO" id="GO:0042274">
    <property type="term" value="P:ribosomal small subunit biogenesis"/>
    <property type="evidence" value="ECO:0007669"/>
    <property type="project" value="UniProtKB-UniRule"/>
</dbReference>
<evidence type="ECO:0000259" key="8">
    <source>
        <dbReference type="Pfam" id="PF24986"/>
    </source>
</evidence>
<keyword evidence="2 5" id="KW-0690">Ribosome biogenesis</keyword>
<comment type="subunit">
    <text evidence="5">Binds ribosomal protein uS19.</text>
</comment>
<evidence type="ECO:0000313" key="10">
    <source>
        <dbReference type="Proteomes" id="UP000500857"/>
    </source>
</evidence>
<keyword evidence="10" id="KW-1185">Reference proteome</keyword>
<comment type="function">
    <text evidence="5">An accessory protein needed during the final step in the assembly of 30S ribosomal subunit, possibly for assembly of the head region. Essential for efficient processing of 16S rRNA. May be needed both before and after RbfA during the maturation of 16S rRNA. It has affinity for free ribosomal 30S subunits but not for 70S ribosomes.</text>
</comment>
<evidence type="ECO:0000259" key="7">
    <source>
        <dbReference type="Pfam" id="PF01782"/>
    </source>
</evidence>
<protein>
    <recommendedName>
        <fullName evidence="5">Ribosome maturation factor RimM</fullName>
    </recommendedName>
</protein>
<sequence>MNRERRQRSSPEAIAPELDEWIEIGKVVAAQGLKGEMRVYPSTDFPERFEQPGRRWLRYPGKERPEPVELISGYFLPNKGLYVVQLAQVSDRDGAEALRGCIFVVPQSDRPVLEADEFHVRDLIGLEVFDGRTGTVVGTVVDLIPTGHDLLVVRPHGESEAEGTAGPIYIPFVREIVPVVDLEAGRLEIEPPEGLLEVNARSPQSSKSRKSGKSRKSDKG</sequence>
<evidence type="ECO:0000256" key="2">
    <source>
        <dbReference type="ARBA" id="ARBA00022517"/>
    </source>
</evidence>
<dbReference type="GO" id="GO:0005840">
    <property type="term" value="C:ribosome"/>
    <property type="evidence" value="ECO:0007669"/>
    <property type="project" value="InterPro"/>
</dbReference>
<proteinExistence type="inferred from homology"/>
<comment type="similarity">
    <text evidence="5">Belongs to the RimM family.</text>
</comment>
<dbReference type="Gene3D" id="2.40.30.60">
    <property type="entry name" value="RimM"/>
    <property type="match status" value="1"/>
</dbReference>
<dbReference type="InterPro" id="IPR011033">
    <property type="entry name" value="PRC_barrel-like_sf"/>
</dbReference>
<comment type="domain">
    <text evidence="5">The PRC barrel domain binds ribosomal protein uS19.</text>
</comment>
<dbReference type="RefSeq" id="WP_168570759.1">
    <property type="nucleotide sequence ID" value="NZ_CP051167.1"/>
</dbReference>
<dbReference type="HAMAP" id="MF_00014">
    <property type="entry name" value="Ribosome_mat_RimM"/>
    <property type="match status" value="1"/>
</dbReference>
<dbReference type="InterPro" id="IPR011961">
    <property type="entry name" value="RimM"/>
</dbReference>
<dbReference type="SUPFAM" id="SSF50447">
    <property type="entry name" value="Translation proteins"/>
    <property type="match status" value="1"/>
</dbReference>
<dbReference type="KEGG" id="oxy:HCG48_20115"/>
<dbReference type="AlphaFoldDB" id="A0A6H1U1A8"/>
<evidence type="ECO:0000256" key="5">
    <source>
        <dbReference type="HAMAP-Rule" id="MF_00014"/>
    </source>
</evidence>
<dbReference type="InterPro" id="IPR009000">
    <property type="entry name" value="Transl_B-barrel_sf"/>
</dbReference>
<dbReference type="EMBL" id="CP051167">
    <property type="protein sequence ID" value="QIZ72611.1"/>
    <property type="molecule type" value="Genomic_DNA"/>
</dbReference>
<name>A0A6H1U1A8_9CYAN</name>
<dbReference type="PANTHER" id="PTHR33692:SF1">
    <property type="entry name" value="RIBOSOME MATURATION FACTOR RIMM"/>
    <property type="match status" value="1"/>
</dbReference>
<keyword evidence="4 5" id="KW-0143">Chaperone</keyword>
<evidence type="ECO:0000256" key="3">
    <source>
        <dbReference type="ARBA" id="ARBA00022552"/>
    </source>
</evidence>
<evidence type="ECO:0000256" key="4">
    <source>
        <dbReference type="ARBA" id="ARBA00023186"/>
    </source>
</evidence>
<evidence type="ECO:0000256" key="1">
    <source>
        <dbReference type="ARBA" id="ARBA00022490"/>
    </source>
</evidence>
<keyword evidence="3 5" id="KW-0698">rRNA processing</keyword>
<dbReference type="GO" id="GO:0005737">
    <property type="term" value="C:cytoplasm"/>
    <property type="evidence" value="ECO:0007669"/>
    <property type="project" value="UniProtKB-SubCell"/>
</dbReference>
<dbReference type="PANTHER" id="PTHR33692">
    <property type="entry name" value="RIBOSOME MATURATION FACTOR RIMM"/>
    <property type="match status" value="1"/>
</dbReference>
<dbReference type="Proteomes" id="UP000500857">
    <property type="component" value="Chromosome"/>
</dbReference>
<dbReference type="InterPro" id="IPR036976">
    <property type="entry name" value="RimM_N_sf"/>
</dbReference>
<dbReference type="InterPro" id="IPR056792">
    <property type="entry name" value="PRC_RimM"/>
</dbReference>
<dbReference type="Pfam" id="PF01782">
    <property type="entry name" value="RimM"/>
    <property type="match status" value="1"/>
</dbReference>
<dbReference type="GO" id="GO:0043022">
    <property type="term" value="F:ribosome binding"/>
    <property type="evidence" value="ECO:0007669"/>
    <property type="project" value="InterPro"/>
</dbReference>
<dbReference type="NCBIfam" id="TIGR02273">
    <property type="entry name" value="16S_RimM"/>
    <property type="match status" value="1"/>
</dbReference>
<evidence type="ECO:0000313" key="9">
    <source>
        <dbReference type="EMBL" id="QIZ72611.1"/>
    </source>
</evidence>
<feature type="region of interest" description="Disordered" evidence="6">
    <location>
        <begin position="193"/>
        <end position="220"/>
    </location>
</feature>